<dbReference type="InterPro" id="IPR013747">
    <property type="entry name" value="ACP_syn_III_C"/>
</dbReference>
<dbReference type="EMBL" id="UGQT01000001">
    <property type="protein sequence ID" value="STZ57154.1"/>
    <property type="molecule type" value="Genomic_DNA"/>
</dbReference>
<evidence type="ECO:0000313" key="5">
    <source>
        <dbReference type="EMBL" id="STZ57154.1"/>
    </source>
</evidence>
<proteinExistence type="predicted"/>
<dbReference type="PANTHER" id="PTHR34069:SF2">
    <property type="entry name" value="BETA-KETOACYL-[ACYL-CARRIER-PROTEIN] SYNTHASE III"/>
    <property type="match status" value="1"/>
</dbReference>
<dbReference type="OrthoDB" id="4758553at2"/>
<sequence>MNTVSLVDVSTYLPRNRVPADYYAHFAGTDDLRENLMFRAPEYRHHAAPDQTNTDMVARACAGLVSRHGSDVLADVDILLTHSQLPDLPIMGAGGEIAHRLGMNPEWIIDVHNGGCASFVLMLKLARQMLAAGAGRTALIAVSQTCAGKVFDQTEVRTKAQSSVPGDGAAVGLLEVSDRSPILDVECRYYGEHAGDMTLAADPPRQWWQAGTGQGYVSFTEAKITQVLARGNRLVPEVASAVCDRIGVKSRDLDLLVTNQPNRVFLRNWNEALEVPRERHRDTFHQCGNLFGVGIPVNFEAAINDGQVTAGDTVMMAGFAHAGDFAGAAAVRWGGRP</sequence>
<dbReference type="InterPro" id="IPR016039">
    <property type="entry name" value="Thiolase-like"/>
</dbReference>
<dbReference type="Proteomes" id="UP000254978">
    <property type="component" value="Unassembled WGS sequence"/>
</dbReference>
<evidence type="ECO:0000313" key="6">
    <source>
        <dbReference type="Proteomes" id="UP000254978"/>
    </source>
</evidence>
<name>A0A378T9P5_9MYCO</name>
<dbReference type="EC" id="2.3.1.180" evidence="5"/>
<dbReference type="Pfam" id="PF08541">
    <property type="entry name" value="ACP_syn_III_C"/>
    <property type="match status" value="1"/>
</dbReference>
<keyword evidence="2 5" id="KW-0012">Acyltransferase</keyword>
<dbReference type="PANTHER" id="PTHR34069">
    <property type="entry name" value="3-OXOACYL-[ACYL-CARRIER-PROTEIN] SYNTHASE 3"/>
    <property type="match status" value="1"/>
</dbReference>
<dbReference type="SUPFAM" id="SSF53901">
    <property type="entry name" value="Thiolase-like"/>
    <property type="match status" value="1"/>
</dbReference>
<accession>A0A378T9P5</accession>
<dbReference type="InterPro" id="IPR013751">
    <property type="entry name" value="ACP_syn_III_N"/>
</dbReference>
<dbReference type="Gene3D" id="3.40.47.10">
    <property type="match status" value="2"/>
</dbReference>
<feature type="domain" description="Beta-ketoacyl-[acyl-carrier-protein] synthase III C-terminal" evidence="3">
    <location>
        <begin position="243"/>
        <end position="333"/>
    </location>
</feature>
<dbReference type="AlphaFoldDB" id="A0A378T9P5"/>
<gene>
    <name evidence="5" type="primary">fabH</name>
    <name evidence="5" type="ORF">NCTC10821_00652</name>
</gene>
<keyword evidence="1 5" id="KW-0808">Transferase</keyword>
<dbReference type="EC" id="2.3.1.41" evidence="5"/>
<dbReference type="GO" id="GO:0006633">
    <property type="term" value="P:fatty acid biosynthetic process"/>
    <property type="evidence" value="ECO:0007669"/>
    <property type="project" value="InterPro"/>
</dbReference>
<keyword evidence="6" id="KW-1185">Reference proteome</keyword>
<evidence type="ECO:0000256" key="1">
    <source>
        <dbReference type="ARBA" id="ARBA00022679"/>
    </source>
</evidence>
<protein>
    <submittedName>
        <fullName evidence="5">3-oxoacyl-ACP synthase</fullName>
        <ecNumber evidence="5">2.3.1.180</ecNumber>
        <ecNumber evidence="5">2.3.1.41</ecNumber>
    </submittedName>
</protein>
<reference evidence="5 6" key="1">
    <citation type="submission" date="2018-06" db="EMBL/GenBank/DDBJ databases">
        <authorList>
            <consortium name="Pathogen Informatics"/>
            <person name="Doyle S."/>
        </authorList>
    </citation>
    <scope>NUCLEOTIDE SEQUENCE [LARGE SCALE GENOMIC DNA]</scope>
    <source>
        <strain evidence="5 6">NCTC10821</strain>
    </source>
</reference>
<dbReference type="GO" id="GO:0033818">
    <property type="term" value="F:beta-ketoacyl-acyl-carrier-protein synthase III activity"/>
    <property type="evidence" value="ECO:0007669"/>
    <property type="project" value="UniProtKB-EC"/>
</dbReference>
<dbReference type="GO" id="GO:0004315">
    <property type="term" value="F:3-oxoacyl-[acyl-carrier-protein] synthase activity"/>
    <property type="evidence" value="ECO:0007669"/>
    <property type="project" value="UniProtKB-EC"/>
</dbReference>
<evidence type="ECO:0000259" key="3">
    <source>
        <dbReference type="Pfam" id="PF08541"/>
    </source>
</evidence>
<evidence type="ECO:0000259" key="4">
    <source>
        <dbReference type="Pfam" id="PF08545"/>
    </source>
</evidence>
<dbReference type="Pfam" id="PF08545">
    <property type="entry name" value="ACP_syn_III"/>
    <property type="match status" value="1"/>
</dbReference>
<organism evidence="5 6">
    <name type="scientific">Mycolicibacterium tokaiense</name>
    <dbReference type="NCBI Taxonomy" id="39695"/>
    <lineage>
        <taxon>Bacteria</taxon>
        <taxon>Bacillati</taxon>
        <taxon>Actinomycetota</taxon>
        <taxon>Actinomycetes</taxon>
        <taxon>Mycobacteriales</taxon>
        <taxon>Mycobacteriaceae</taxon>
        <taxon>Mycolicibacterium</taxon>
    </lineage>
</organism>
<dbReference type="RefSeq" id="WP_115277492.1">
    <property type="nucleotide sequence ID" value="NZ_AP022600.1"/>
</dbReference>
<dbReference type="CDD" id="cd00827">
    <property type="entry name" value="init_cond_enzymes"/>
    <property type="match status" value="1"/>
</dbReference>
<evidence type="ECO:0000256" key="2">
    <source>
        <dbReference type="ARBA" id="ARBA00023315"/>
    </source>
</evidence>
<feature type="domain" description="Beta-ketoacyl-[acyl-carrier-protein] synthase III N-terminal" evidence="4">
    <location>
        <begin position="113"/>
        <end position="189"/>
    </location>
</feature>
<dbReference type="GO" id="GO:0044550">
    <property type="term" value="P:secondary metabolite biosynthetic process"/>
    <property type="evidence" value="ECO:0007669"/>
    <property type="project" value="TreeGrafter"/>
</dbReference>